<keyword evidence="8 9" id="KW-0975">Bacterial flagellum</keyword>
<proteinExistence type="inferred from homology"/>
<evidence type="ECO:0000256" key="7">
    <source>
        <dbReference type="ARBA" id="ARBA00023136"/>
    </source>
</evidence>
<keyword evidence="6 9" id="KW-1133">Transmembrane helix</keyword>
<protein>
    <recommendedName>
        <fullName evidence="3 9">Flagellar biosynthetic protein FliQ</fullName>
    </recommendedName>
</protein>
<keyword evidence="10" id="KW-0966">Cell projection</keyword>
<keyword evidence="11" id="KW-1185">Reference proteome</keyword>
<gene>
    <name evidence="9 10" type="primary">fliQ</name>
    <name evidence="10" type="ORF">DSM104329_00107</name>
</gene>
<sequence>MDQDVVVSLATQALSLTMKVALPLLLAGLTVGLVVSVFQSVTQIQEQTLTFIPKILATFAVLLVGGPWMLNQLLSYAQELWLSIPSLVGA</sequence>
<name>A0A9E6XTZ6_9ACTN</name>
<dbReference type="KEGG" id="sbae:DSM104329_00107"/>
<accession>A0A9E6XTZ6</accession>
<keyword evidence="10" id="KW-0282">Flagellum</keyword>
<feature type="transmembrane region" description="Helical" evidence="9">
    <location>
        <begin position="51"/>
        <end position="70"/>
    </location>
</feature>
<keyword evidence="7 9" id="KW-0472">Membrane</keyword>
<dbReference type="Proteomes" id="UP001162834">
    <property type="component" value="Chromosome"/>
</dbReference>
<dbReference type="GO" id="GO:0009306">
    <property type="term" value="P:protein secretion"/>
    <property type="evidence" value="ECO:0007669"/>
    <property type="project" value="InterPro"/>
</dbReference>
<evidence type="ECO:0000313" key="10">
    <source>
        <dbReference type="EMBL" id="UGS33742.1"/>
    </source>
</evidence>
<comment type="similarity">
    <text evidence="2 9">Belongs to the FliQ/MopD/SpaQ family.</text>
</comment>
<evidence type="ECO:0000256" key="9">
    <source>
        <dbReference type="RuleBase" id="RU364090"/>
    </source>
</evidence>
<comment type="function">
    <text evidence="9">Role in flagellar biosynthesis.</text>
</comment>
<reference evidence="10" key="1">
    <citation type="journal article" date="2022" name="Int. J. Syst. Evol. Microbiol.">
        <title>Pseudomonas aegrilactucae sp. nov. and Pseudomonas morbosilactucae sp. nov., pathogens causing bacterial rot of lettuce in Japan.</title>
        <authorList>
            <person name="Sawada H."/>
            <person name="Fujikawa T."/>
            <person name="Satou M."/>
        </authorList>
    </citation>
    <scope>NUCLEOTIDE SEQUENCE</scope>
    <source>
        <strain evidence="10">0166_1</strain>
    </source>
</reference>
<evidence type="ECO:0000256" key="6">
    <source>
        <dbReference type="ARBA" id="ARBA00022989"/>
    </source>
</evidence>
<evidence type="ECO:0000313" key="11">
    <source>
        <dbReference type="Proteomes" id="UP001162834"/>
    </source>
</evidence>
<feature type="transmembrane region" description="Helical" evidence="9">
    <location>
        <begin position="20"/>
        <end position="39"/>
    </location>
</feature>
<dbReference type="AlphaFoldDB" id="A0A9E6XTZ6"/>
<dbReference type="Pfam" id="PF01313">
    <property type="entry name" value="Bac_export_3"/>
    <property type="match status" value="1"/>
</dbReference>
<dbReference type="PRINTS" id="PR00952">
    <property type="entry name" value="TYPE3IMQPROT"/>
</dbReference>
<evidence type="ECO:0000256" key="8">
    <source>
        <dbReference type="ARBA" id="ARBA00023143"/>
    </source>
</evidence>
<dbReference type="GO" id="GO:0044780">
    <property type="term" value="P:bacterial-type flagellum assembly"/>
    <property type="evidence" value="ECO:0007669"/>
    <property type="project" value="InterPro"/>
</dbReference>
<dbReference type="GO" id="GO:0005886">
    <property type="term" value="C:plasma membrane"/>
    <property type="evidence" value="ECO:0007669"/>
    <property type="project" value="UniProtKB-SubCell"/>
</dbReference>
<dbReference type="InterPro" id="IPR006305">
    <property type="entry name" value="FliQ"/>
</dbReference>
<keyword evidence="5 9" id="KW-0812">Transmembrane</keyword>
<dbReference type="GO" id="GO:0009425">
    <property type="term" value="C:bacterial-type flagellum basal body"/>
    <property type="evidence" value="ECO:0007669"/>
    <property type="project" value="UniProtKB-SubCell"/>
</dbReference>
<dbReference type="RefSeq" id="WP_259313436.1">
    <property type="nucleotide sequence ID" value="NZ_CP087164.1"/>
</dbReference>
<dbReference type="PANTHER" id="PTHR34040">
    <property type="entry name" value="FLAGELLAR BIOSYNTHETIC PROTEIN FLIQ"/>
    <property type="match status" value="1"/>
</dbReference>
<comment type="subcellular location">
    <subcellularLocation>
        <location evidence="1 9">Cell membrane</location>
        <topology evidence="1">Multi-pass membrane protein</topology>
    </subcellularLocation>
    <subcellularLocation>
        <location evidence="9">Bacterial flagellum basal body</location>
    </subcellularLocation>
</comment>
<evidence type="ECO:0000256" key="5">
    <source>
        <dbReference type="ARBA" id="ARBA00022692"/>
    </source>
</evidence>
<dbReference type="PANTHER" id="PTHR34040:SF2">
    <property type="entry name" value="FLAGELLAR BIOSYNTHETIC PROTEIN FLIQ"/>
    <property type="match status" value="1"/>
</dbReference>
<evidence type="ECO:0000256" key="1">
    <source>
        <dbReference type="ARBA" id="ARBA00004651"/>
    </source>
</evidence>
<evidence type="ECO:0000256" key="4">
    <source>
        <dbReference type="ARBA" id="ARBA00022475"/>
    </source>
</evidence>
<evidence type="ECO:0000256" key="2">
    <source>
        <dbReference type="ARBA" id="ARBA00006156"/>
    </source>
</evidence>
<organism evidence="10 11">
    <name type="scientific">Capillimicrobium parvum</name>
    <dbReference type="NCBI Taxonomy" id="2884022"/>
    <lineage>
        <taxon>Bacteria</taxon>
        <taxon>Bacillati</taxon>
        <taxon>Actinomycetota</taxon>
        <taxon>Thermoleophilia</taxon>
        <taxon>Solirubrobacterales</taxon>
        <taxon>Capillimicrobiaceae</taxon>
        <taxon>Capillimicrobium</taxon>
    </lineage>
</organism>
<dbReference type="PIRSF" id="PIRSF004669">
    <property type="entry name" value="FliQ"/>
    <property type="match status" value="1"/>
</dbReference>
<evidence type="ECO:0000256" key="3">
    <source>
        <dbReference type="ARBA" id="ARBA00021718"/>
    </source>
</evidence>
<dbReference type="EMBL" id="CP087164">
    <property type="protein sequence ID" value="UGS33742.1"/>
    <property type="molecule type" value="Genomic_DNA"/>
</dbReference>
<keyword evidence="10" id="KW-0969">Cilium</keyword>
<dbReference type="InterPro" id="IPR002191">
    <property type="entry name" value="Bac_export_3"/>
</dbReference>
<dbReference type="NCBIfam" id="TIGR01402">
    <property type="entry name" value="fliQ"/>
    <property type="match status" value="1"/>
</dbReference>
<keyword evidence="4 9" id="KW-1003">Cell membrane</keyword>